<dbReference type="PROSITE" id="PS50977">
    <property type="entry name" value="HTH_TETR_2"/>
    <property type="match status" value="1"/>
</dbReference>
<dbReference type="InterPro" id="IPR050109">
    <property type="entry name" value="HTH-type_TetR-like_transc_reg"/>
</dbReference>
<reference evidence="7" key="1">
    <citation type="journal article" date="2019" name="Int. J. Syst. Evol. Microbiol.">
        <title>The Global Catalogue of Microorganisms (GCM) 10K type strain sequencing project: providing services to taxonomists for standard genome sequencing and annotation.</title>
        <authorList>
            <consortium name="The Broad Institute Genomics Platform"/>
            <consortium name="The Broad Institute Genome Sequencing Center for Infectious Disease"/>
            <person name="Wu L."/>
            <person name="Ma J."/>
        </authorList>
    </citation>
    <scope>NUCLEOTIDE SEQUENCE [LARGE SCALE GENOMIC DNA]</scope>
    <source>
        <strain evidence="7">CCUG 53903</strain>
    </source>
</reference>
<evidence type="ECO:0000256" key="4">
    <source>
        <dbReference type="PROSITE-ProRule" id="PRU00335"/>
    </source>
</evidence>
<dbReference type="EMBL" id="JBHSPA010000064">
    <property type="protein sequence ID" value="MFC5831494.1"/>
    <property type="molecule type" value="Genomic_DNA"/>
</dbReference>
<sequence>MAITRGQGLRVDAARNYERIVVAAGRAFEEVGPAVTLEEVARRAGIGVATVYRRFRNRDQLVRAVFEHILTSEIEPVTAVETDDPWLDLIGSLEATVDVFAGRRVILALARETDAIGVETFHRYVHSMERLLRRAVAAGLVRPELEGRDLAAVVVMTLATVHPGDPDGADRKRYLALLVDGLRPAPATLPPPSAHDIRD</sequence>
<evidence type="ECO:0000313" key="6">
    <source>
        <dbReference type="EMBL" id="MFC5831494.1"/>
    </source>
</evidence>
<dbReference type="SUPFAM" id="SSF46689">
    <property type="entry name" value="Homeodomain-like"/>
    <property type="match status" value="1"/>
</dbReference>
<feature type="domain" description="HTH tetR-type" evidence="5">
    <location>
        <begin position="14"/>
        <end position="73"/>
    </location>
</feature>
<dbReference type="Gene3D" id="1.10.357.10">
    <property type="entry name" value="Tetracycline Repressor, domain 2"/>
    <property type="match status" value="1"/>
</dbReference>
<dbReference type="InterPro" id="IPR001647">
    <property type="entry name" value="HTH_TetR"/>
</dbReference>
<evidence type="ECO:0000256" key="3">
    <source>
        <dbReference type="ARBA" id="ARBA00023163"/>
    </source>
</evidence>
<evidence type="ECO:0000313" key="7">
    <source>
        <dbReference type="Proteomes" id="UP001596058"/>
    </source>
</evidence>
<dbReference type="PRINTS" id="PR00455">
    <property type="entry name" value="HTHTETR"/>
</dbReference>
<evidence type="ECO:0000259" key="5">
    <source>
        <dbReference type="PROSITE" id="PS50977"/>
    </source>
</evidence>
<dbReference type="Pfam" id="PF00440">
    <property type="entry name" value="TetR_N"/>
    <property type="match status" value="1"/>
</dbReference>
<comment type="caution">
    <text evidence="6">The sequence shown here is derived from an EMBL/GenBank/DDBJ whole genome shotgun (WGS) entry which is preliminary data.</text>
</comment>
<keyword evidence="7" id="KW-1185">Reference proteome</keyword>
<dbReference type="PANTHER" id="PTHR30055">
    <property type="entry name" value="HTH-TYPE TRANSCRIPTIONAL REGULATOR RUTR"/>
    <property type="match status" value="1"/>
</dbReference>
<dbReference type="InterPro" id="IPR036271">
    <property type="entry name" value="Tet_transcr_reg_TetR-rel_C_sf"/>
</dbReference>
<dbReference type="SUPFAM" id="SSF48498">
    <property type="entry name" value="Tetracyclin repressor-like, C-terminal domain"/>
    <property type="match status" value="1"/>
</dbReference>
<dbReference type="Pfam" id="PF21597">
    <property type="entry name" value="TetR_C_43"/>
    <property type="match status" value="1"/>
</dbReference>
<keyword evidence="3" id="KW-0804">Transcription</keyword>
<organism evidence="6 7">
    <name type="scientific">Nonomuraea insulae</name>
    <dbReference type="NCBI Taxonomy" id="1616787"/>
    <lineage>
        <taxon>Bacteria</taxon>
        <taxon>Bacillati</taxon>
        <taxon>Actinomycetota</taxon>
        <taxon>Actinomycetes</taxon>
        <taxon>Streptosporangiales</taxon>
        <taxon>Streptosporangiaceae</taxon>
        <taxon>Nonomuraea</taxon>
    </lineage>
</organism>
<dbReference type="Proteomes" id="UP001596058">
    <property type="component" value="Unassembled WGS sequence"/>
</dbReference>
<protein>
    <submittedName>
        <fullName evidence="6">TetR/AcrR family transcriptional regulator</fullName>
    </submittedName>
</protein>
<feature type="DNA-binding region" description="H-T-H motif" evidence="4">
    <location>
        <begin position="36"/>
        <end position="55"/>
    </location>
</feature>
<evidence type="ECO:0000256" key="2">
    <source>
        <dbReference type="ARBA" id="ARBA00023125"/>
    </source>
</evidence>
<dbReference type="PANTHER" id="PTHR30055:SF234">
    <property type="entry name" value="HTH-TYPE TRANSCRIPTIONAL REGULATOR BETI"/>
    <property type="match status" value="1"/>
</dbReference>
<accession>A0ABW1D2J5</accession>
<dbReference type="InterPro" id="IPR049445">
    <property type="entry name" value="TetR_SbtR-like_C"/>
</dbReference>
<keyword evidence="1" id="KW-0805">Transcription regulation</keyword>
<dbReference type="RefSeq" id="WP_379520965.1">
    <property type="nucleotide sequence ID" value="NZ_JBHSPA010000064.1"/>
</dbReference>
<evidence type="ECO:0000256" key="1">
    <source>
        <dbReference type="ARBA" id="ARBA00023015"/>
    </source>
</evidence>
<gene>
    <name evidence="6" type="ORF">ACFPZ3_47265</name>
</gene>
<proteinExistence type="predicted"/>
<keyword evidence="2 4" id="KW-0238">DNA-binding</keyword>
<dbReference type="InterPro" id="IPR009057">
    <property type="entry name" value="Homeodomain-like_sf"/>
</dbReference>
<name>A0ABW1D2J5_9ACTN</name>